<proteinExistence type="predicted"/>
<dbReference type="EMBL" id="JAPFFM010000010">
    <property type="protein sequence ID" value="KAJ6738972.1"/>
    <property type="molecule type" value="Genomic_DNA"/>
</dbReference>
<name>A0A9Q0ZLR7_9ROSI</name>
<keyword evidence="2" id="KW-1185">Reference proteome</keyword>
<dbReference type="Proteomes" id="UP001151752">
    <property type="component" value="Chromosome 4"/>
</dbReference>
<evidence type="ECO:0000313" key="2">
    <source>
        <dbReference type="Proteomes" id="UP001151752"/>
    </source>
</evidence>
<gene>
    <name evidence="1" type="ORF">OIU74_003856</name>
</gene>
<comment type="caution">
    <text evidence="1">The sequence shown here is derived from an EMBL/GenBank/DDBJ whole genome shotgun (WGS) entry which is preliminary data.</text>
</comment>
<sequence>MCNVAPAPIVYAFNPTENLQTIEVEGIKNDGESTSTENDDFCLNIIDFCGGYDEVDGVLASQAIEKASIYWVDQATRNMDGSCTSDAVDYGLKHGVCNSRLTNWTFS</sequence>
<accession>A0A9Q0ZLR7</accession>
<reference evidence="1" key="1">
    <citation type="submission" date="2022-11" db="EMBL/GenBank/DDBJ databases">
        <authorList>
            <person name="Hyden B.L."/>
            <person name="Feng K."/>
            <person name="Yates T."/>
            <person name="Jawdy S."/>
            <person name="Smart L.B."/>
            <person name="Muchero W."/>
        </authorList>
    </citation>
    <scope>NUCLEOTIDE SEQUENCE</scope>
    <source>
        <tissue evidence="1">Shoot tip</tissue>
    </source>
</reference>
<reference evidence="1" key="2">
    <citation type="journal article" date="2023" name="Int. J. Mol. Sci.">
        <title>De Novo Assembly and Annotation of 11 Diverse Shrub Willow (Salix) Genomes Reveals Novel Gene Organization in Sex-Linked Regions.</title>
        <authorList>
            <person name="Hyden B."/>
            <person name="Feng K."/>
            <person name="Yates T.B."/>
            <person name="Jawdy S."/>
            <person name="Cereghino C."/>
            <person name="Smart L.B."/>
            <person name="Muchero W."/>
        </authorList>
    </citation>
    <scope>NUCLEOTIDE SEQUENCE</scope>
    <source>
        <tissue evidence="1">Shoot tip</tissue>
    </source>
</reference>
<dbReference type="AlphaFoldDB" id="A0A9Q0ZLR7"/>
<protein>
    <submittedName>
        <fullName evidence="1">Uncharacterized protein</fullName>
    </submittedName>
</protein>
<evidence type="ECO:0000313" key="1">
    <source>
        <dbReference type="EMBL" id="KAJ6738972.1"/>
    </source>
</evidence>
<organism evidence="1 2">
    <name type="scientific">Salix koriyanagi</name>
    <dbReference type="NCBI Taxonomy" id="2511006"/>
    <lineage>
        <taxon>Eukaryota</taxon>
        <taxon>Viridiplantae</taxon>
        <taxon>Streptophyta</taxon>
        <taxon>Embryophyta</taxon>
        <taxon>Tracheophyta</taxon>
        <taxon>Spermatophyta</taxon>
        <taxon>Magnoliopsida</taxon>
        <taxon>eudicotyledons</taxon>
        <taxon>Gunneridae</taxon>
        <taxon>Pentapetalae</taxon>
        <taxon>rosids</taxon>
        <taxon>fabids</taxon>
        <taxon>Malpighiales</taxon>
        <taxon>Salicaceae</taxon>
        <taxon>Saliceae</taxon>
        <taxon>Salix</taxon>
    </lineage>
</organism>